<comment type="caution">
    <text evidence="2">The sequence shown here is derived from an EMBL/GenBank/DDBJ whole genome shotgun (WGS) entry which is preliminary data.</text>
</comment>
<evidence type="ECO:0000313" key="3">
    <source>
        <dbReference type="Proteomes" id="UP000075502"/>
    </source>
</evidence>
<protein>
    <submittedName>
        <fullName evidence="2">Uncharacterized protein</fullName>
    </submittedName>
</protein>
<reference evidence="2 3" key="1">
    <citation type="submission" date="2014-02" db="EMBL/GenBank/DDBJ databases">
        <title>The small core and large imbalanced accessory genome model reveals a collaborative survival strategy of Sorangium cellulosum strains in nature.</title>
        <authorList>
            <person name="Han K."/>
            <person name="Peng R."/>
            <person name="Blom J."/>
            <person name="Li Y.-Z."/>
        </authorList>
    </citation>
    <scope>NUCLEOTIDE SEQUENCE [LARGE SCALE GENOMIC DNA]</scope>
    <source>
        <strain evidence="2 3">So0007-03</strain>
    </source>
</reference>
<evidence type="ECO:0000256" key="1">
    <source>
        <dbReference type="SAM" id="MobiDB-lite"/>
    </source>
</evidence>
<gene>
    <name evidence="2" type="ORF">BE21_21260</name>
</gene>
<evidence type="ECO:0000313" key="2">
    <source>
        <dbReference type="EMBL" id="KYG08847.1"/>
    </source>
</evidence>
<proteinExistence type="predicted"/>
<dbReference type="EMBL" id="JEME01000856">
    <property type="protein sequence ID" value="KYG08847.1"/>
    <property type="molecule type" value="Genomic_DNA"/>
</dbReference>
<sequence length="166" mass="18096">MEGVRHDSNSGSITYVKLHGGDIRLIWRSRNDPDGVAEYYDIKCIGDALPGRFRWRKNPAMRGFRSETSSTPAARCGRRARPHVVLEHPGGLEHRAVRNPAGEAWANRPRCPRGGGAAGVDGERAPAPPRAPRLDDRRAPRAAPSEHAAPAGPTAPICVRRGATFW</sequence>
<feature type="region of interest" description="Disordered" evidence="1">
    <location>
        <begin position="101"/>
        <end position="156"/>
    </location>
</feature>
<name>A0A150TW89_SORCE</name>
<dbReference type="AlphaFoldDB" id="A0A150TW89"/>
<organism evidence="2 3">
    <name type="scientific">Sorangium cellulosum</name>
    <name type="common">Polyangium cellulosum</name>
    <dbReference type="NCBI Taxonomy" id="56"/>
    <lineage>
        <taxon>Bacteria</taxon>
        <taxon>Pseudomonadati</taxon>
        <taxon>Myxococcota</taxon>
        <taxon>Polyangia</taxon>
        <taxon>Polyangiales</taxon>
        <taxon>Polyangiaceae</taxon>
        <taxon>Sorangium</taxon>
    </lineage>
</organism>
<dbReference type="Proteomes" id="UP000075502">
    <property type="component" value="Unassembled WGS sequence"/>
</dbReference>
<accession>A0A150TW89</accession>